<gene>
    <name evidence="3" type="ORF">AB6A40_001200</name>
</gene>
<feature type="transmembrane region" description="Helical" evidence="2">
    <location>
        <begin position="115"/>
        <end position="141"/>
    </location>
</feature>
<dbReference type="EMBL" id="JBGFUD010000419">
    <property type="protein sequence ID" value="MFH4974491.1"/>
    <property type="molecule type" value="Genomic_DNA"/>
</dbReference>
<protein>
    <submittedName>
        <fullName evidence="3">Uncharacterized protein</fullName>
    </submittedName>
</protein>
<reference evidence="3 4" key="1">
    <citation type="submission" date="2024-08" db="EMBL/GenBank/DDBJ databases">
        <title>Gnathostoma spinigerum genome.</title>
        <authorList>
            <person name="Gonzalez-Bertolin B."/>
            <person name="Monzon S."/>
            <person name="Zaballos A."/>
            <person name="Jimenez P."/>
            <person name="Dekumyoy P."/>
            <person name="Varona S."/>
            <person name="Cuesta I."/>
            <person name="Sumanam S."/>
            <person name="Adisakwattana P."/>
            <person name="Gasser R.B."/>
            <person name="Hernandez-Gonzalez A."/>
            <person name="Young N.D."/>
            <person name="Perteguer M.J."/>
        </authorList>
    </citation>
    <scope>NUCLEOTIDE SEQUENCE [LARGE SCALE GENOMIC DNA]</scope>
    <source>
        <strain evidence="3">AL3</strain>
        <tissue evidence="3">Liver</tissue>
    </source>
</reference>
<evidence type="ECO:0000256" key="2">
    <source>
        <dbReference type="SAM" id="Phobius"/>
    </source>
</evidence>
<accession>A0ABD6E5V0</accession>
<evidence type="ECO:0000256" key="1">
    <source>
        <dbReference type="SAM" id="MobiDB-lite"/>
    </source>
</evidence>
<feature type="transmembrane region" description="Helical" evidence="2">
    <location>
        <begin position="36"/>
        <end position="62"/>
    </location>
</feature>
<evidence type="ECO:0000313" key="3">
    <source>
        <dbReference type="EMBL" id="MFH4974491.1"/>
    </source>
</evidence>
<dbReference type="AlphaFoldDB" id="A0ABD6E5V0"/>
<feature type="transmembrane region" description="Helical" evidence="2">
    <location>
        <begin position="153"/>
        <end position="176"/>
    </location>
</feature>
<keyword evidence="2" id="KW-0812">Transmembrane</keyword>
<sequence length="306" mass="34323">MENEKGSAVKNPELEQQIRNFCHSVEENGDKRNNRVVYMFPFLVSIGVFICQLFNTGILYSYSHDFSLLYDLLIVYMNETASISEALNSSTLGVYRFGGINVERIGVIEDYREELWSLFVAEVIELVLPFINICMFLWVTIASSGFPLKIKMIYVMAPTLAIVLSITQACMIQISLSDRIHAVRFILAKVISPLLLHNPNGSHPIEKAFSCSLLDDDELAKRNSTPSCSSVLHDGVVSSTTLDVVIFFHVVPLILFIYLLLSGMMRRNRGKVIVYVAKNGSIGTQNLSSNRLQSSPTRGSNTVRKR</sequence>
<feature type="region of interest" description="Disordered" evidence="1">
    <location>
        <begin position="286"/>
        <end position="306"/>
    </location>
</feature>
<comment type="caution">
    <text evidence="3">The sequence shown here is derived from an EMBL/GenBank/DDBJ whole genome shotgun (WGS) entry which is preliminary data.</text>
</comment>
<evidence type="ECO:0000313" key="4">
    <source>
        <dbReference type="Proteomes" id="UP001608902"/>
    </source>
</evidence>
<name>A0ABD6E5V0_9BILA</name>
<proteinExistence type="predicted"/>
<feature type="transmembrane region" description="Helical" evidence="2">
    <location>
        <begin position="244"/>
        <end position="261"/>
    </location>
</feature>
<keyword evidence="2" id="KW-1133">Transmembrane helix</keyword>
<keyword evidence="2" id="KW-0472">Membrane</keyword>
<keyword evidence="4" id="KW-1185">Reference proteome</keyword>
<organism evidence="3 4">
    <name type="scientific">Gnathostoma spinigerum</name>
    <dbReference type="NCBI Taxonomy" id="75299"/>
    <lineage>
        <taxon>Eukaryota</taxon>
        <taxon>Metazoa</taxon>
        <taxon>Ecdysozoa</taxon>
        <taxon>Nematoda</taxon>
        <taxon>Chromadorea</taxon>
        <taxon>Rhabditida</taxon>
        <taxon>Spirurina</taxon>
        <taxon>Gnathostomatomorpha</taxon>
        <taxon>Gnathostomatoidea</taxon>
        <taxon>Gnathostomatidae</taxon>
        <taxon>Gnathostoma</taxon>
    </lineage>
</organism>
<dbReference type="Proteomes" id="UP001608902">
    <property type="component" value="Unassembled WGS sequence"/>
</dbReference>